<dbReference type="Gene3D" id="3.40.50.720">
    <property type="entry name" value="NAD(P)-binding Rossmann-like Domain"/>
    <property type="match status" value="1"/>
</dbReference>
<dbReference type="SUPFAM" id="SSF51735">
    <property type="entry name" value="NAD(P)-binding Rossmann-fold domains"/>
    <property type="match status" value="1"/>
</dbReference>
<dbReference type="InterPro" id="IPR036291">
    <property type="entry name" value="NAD(P)-bd_dom_sf"/>
</dbReference>
<evidence type="ECO:0000313" key="4">
    <source>
        <dbReference type="Proteomes" id="UP001378592"/>
    </source>
</evidence>
<dbReference type="EMBL" id="JAZDUA010000071">
    <property type="protein sequence ID" value="KAK7869614.1"/>
    <property type="molecule type" value="Genomic_DNA"/>
</dbReference>
<protein>
    <recommendedName>
        <fullName evidence="5">Retinol dehydrogenase 13</fullName>
    </recommendedName>
</protein>
<dbReference type="InterPro" id="IPR002347">
    <property type="entry name" value="SDR_fam"/>
</dbReference>
<comment type="similarity">
    <text evidence="2">Belongs to the short-chain dehydrogenases/reductases (SDR) family.</text>
</comment>
<dbReference type="Proteomes" id="UP001378592">
    <property type="component" value="Unassembled WGS sequence"/>
</dbReference>
<evidence type="ECO:0008006" key="5">
    <source>
        <dbReference type="Google" id="ProtNLM"/>
    </source>
</evidence>
<keyword evidence="1" id="KW-0560">Oxidoreductase</keyword>
<dbReference type="Pfam" id="PF00106">
    <property type="entry name" value="adh_short"/>
    <property type="match status" value="1"/>
</dbReference>
<dbReference type="PANTHER" id="PTHR43157">
    <property type="entry name" value="PHOSPHATIDYLINOSITOL-GLYCAN BIOSYNTHESIS CLASS F PROTEIN-RELATED"/>
    <property type="match status" value="1"/>
</dbReference>
<evidence type="ECO:0000256" key="2">
    <source>
        <dbReference type="RuleBase" id="RU000363"/>
    </source>
</evidence>
<organism evidence="3 4">
    <name type="scientific">Gryllus longicercus</name>
    <dbReference type="NCBI Taxonomy" id="2509291"/>
    <lineage>
        <taxon>Eukaryota</taxon>
        <taxon>Metazoa</taxon>
        <taxon>Ecdysozoa</taxon>
        <taxon>Arthropoda</taxon>
        <taxon>Hexapoda</taxon>
        <taxon>Insecta</taxon>
        <taxon>Pterygota</taxon>
        <taxon>Neoptera</taxon>
        <taxon>Polyneoptera</taxon>
        <taxon>Orthoptera</taxon>
        <taxon>Ensifera</taxon>
        <taxon>Gryllidea</taxon>
        <taxon>Grylloidea</taxon>
        <taxon>Gryllidae</taxon>
        <taxon>Gryllinae</taxon>
        <taxon>Gryllus</taxon>
    </lineage>
</organism>
<sequence length="324" mass="36270">MGGLTSRPIVIFSALGTTIGGACVIKFAAGGQLYDSKIRADNKTIIITGANCGIGKETARELAQRGAKVIMACRDLQKCETARKDIVLKTKNKYVYCRHLDLASQDCIRRFVEQFNKEFDRLDVLINNAGVMRCPHMKTKEGIELQLGVNHMGHFLLTNLLLEKLKISAPSRIVTVSSIAHQRGTINKTDLNSEKEYKPNVAYEQSKLANVLFNLELSKRLKDTGVTANCLHPGIVDTEIFRHMSFAKSSFTGYILRPLIWPFIRTPLQGSQTTLFAALDESLEKVTGQYLVDSKIHEPSEHGKDTETAQWLWAVSEKWTRLTD</sequence>
<gene>
    <name evidence="3" type="ORF">R5R35_009988</name>
</gene>
<accession>A0AAN9VQP8</accession>
<dbReference type="AlphaFoldDB" id="A0AAN9VQP8"/>
<dbReference type="PANTHER" id="PTHR43157:SF31">
    <property type="entry name" value="PHOSPHATIDYLINOSITOL-GLYCAN BIOSYNTHESIS CLASS F PROTEIN"/>
    <property type="match status" value="1"/>
</dbReference>
<dbReference type="PRINTS" id="PR00080">
    <property type="entry name" value="SDRFAMILY"/>
</dbReference>
<reference evidence="3 4" key="1">
    <citation type="submission" date="2024-03" db="EMBL/GenBank/DDBJ databases">
        <title>The genome assembly and annotation of the cricket Gryllus longicercus Weissman &amp; Gray.</title>
        <authorList>
            <person name="Szrajer S."/>
            <person name="Gray D."/>
            <person name="Ylla G."/>
        </authorList>
    </citation>
    <scope>NUCLEOTIDE SEQUENCE [LARGE SCALE GENOMIC DNA]</scope>
    <source>
        <strain evidence="3">DAG 2021-001</strain>
        <tissue evidence="3">Whole body minus gut</tissue>
    </source>
</reference>
<name>A0AAN9VQP8_9ORTH</name>
<dbReference type="PRINTS" id="PR00081">
    <property type="entry name" value="GDHRDH"/>
</dbReference>
<evidence type="ECO:0000313" key="3">
    <source>
        <dbReference type="EMBL" id="KAK7869614.1"/>
    </source>
</evidence>
<keyword evidence="4" id="KW-1185">Reference proteome</keyword>
<dbReference type="GO" id="GO:0016491">
    <property type="term" value="F:oxidoreductase activity"/>
    <property type="evidence" value="ECO:0007669"/>
    <property type="project" value="UniProtKB-KW"/>
</dbReference>
<dbReference type="PROSITE" id="PS51257">
    <property type="entry name" value="PROKAR_LIPOPROTEIN"/>
    <property type="match status" value="1"/>
</dbReference>
<evidence type="ECO:0000256" key="1">
    <source>
        <dbReference type="ARBA" id="ARBA00023002"/>
    </source>
</evidence>
<comment type="caution">
    <text evidence="3">The sequence shown here is derived from an EMBL/GenBank/DDBJ whole genome shotgun (WGS) entry which is preliminary data.</text>
</comment>
<proteinExistence type="inferred from homology"/>